<keyword evidence="2" id="KW-0560">Oxidoreductase</keyword>
<dbReference type="RefSeq" id="WP_290187035.1">
    <property type="nucleotide sequence ID" value="NZ_JASDCQ010000001.1"/>
</dbReference>
<accession>A0ABT7ZIW6</accession>
<evidence type="ECO:0000259" key="1">
    <source>
        <dbReference type="SMART" id="SM00829"/>
    </source>
</evidence>
<organism evidence="2 3">
    <name type="scientific">Planococcus notacanthi</name>
    <dbReference type="NCBI Taxonomy" id="3035188"/>
    <lineage>
        <taxon>Bacteria</taxon>
        <taxon>Bacillati</taxon>
        <taxon>Bacillota</taxon>
        <taxon>Bacilli</taxon>
        <taxon>Bacillales</taxon>
        <taxon>Caryophanaceae</taxon>
        <taxon>Planococcus</taxon>
    </lineage>
</organism>
<dbReference type="SMART" id="SM00829">
    <property type="entry name" value="PKS_ER"/>
    <property type="match status" value="1"/>
</dbReference>
<sequence length="326" mass="34418">MDSNSIAPAGFMKAAVLHAFGNENQLATEFIPVPDVGKDEIVMKVEFAGIGQWDLFERQGGYAEMLKMEVEFPYVLGSEGSGTIISKGENVNEFEIGDKVMAAGFLNPKGGFYAEYATVDRKYVTLVPTSLNAQEAGGILGVGITALRGLDDVLQLQKGDSVVILGASGGVGHIAVQLAKKIGARVFAIASGADGVGMVHNLGVKNVADGYAENLLAAAKAAEPEGFDAALLTAGGEAAKSVMQSMKKNGRIAYPNGVFPLPESKDFKTIAYNGDPDADIISRFVHYVKNGNVKAHVDKVFTLEQASAAHVALQQHYLGKLVLEIE</sequence>
<dbReference type="InterPro" id="IPR050700">
    <property type="entry name" value="YIM1/Zinc_Alcohol_DH_Fams"/>
</dbReference>
<dbReference type="InterPro" id="IPR013154">
    <property type="entry name" value="ADH-like_N"/>
</dbReference>
<dbReference type="PANTHER" id="PTHR11695">
    <property type="entry name" value="ALCOHOL DEHYDROGENASE RELATED"/>
    <property type="match status" value="1"/>
</dbReference>
<name>A0ABT7ZIW6_9BACL</name>
<dbReference type="CDD" id="cd05289">
    <property type="entry name" value="MDR_like_2"/>
    <property type="match status" value="1"/>
</dbReference>
<dbReference type="Proteomes" id="UP001225873">
    <property type="component" value="Unassembled WGS sequence"/>
</dbReference>
<reference evidence="2 3" key="1">
    <citation type="submission" date="2023-03" db="EMBL/GenBank/DDBJ databases">
        <authorList>
            <person name="Uniacke-Lowe S."/>
            <person name="Ross P."/>
            <person name="Hill C."/>
        </authorList>
    </citation>
    <scope>NUCLEOTIDE SEQUENCE [LARGE SCALE GENOMIC DNA]</scope>
    <source>
        <strain evidence="2 3">APC 4016</strain>
    </source>
</reference>
<comment type="caution">
    <text evidence="2">The sequence shown here is derived from an EMBL/GenBank/DDBJ whole genome shotgun (WGS) entry which is preliminary data.</text>
</comment>
<dbReference type="InterPro" id="IPR036291">
    <property type="entry name" value="NAD(P)-bd_dom_sf"/>
</dbReference>
<dbReference type="Gene3D" id="3.40.50.720">
    <property type="entry name" value="NAD(P)-binding Rossmann-like Domain"/>
    <property type="match status" value="1"/>
</dbReference>
<dbReference type="InterPro" id="IPR011032">
    <property type="entry name" value="GroES-like_sf"/>
</dbReference>
<protein>
    <submittedName>
        <fullName evidence="2">NADP-dependent oxidoreductase</fullName>
        <ecNumber evidence="2">1.-.-.-</ecNumber>
    </submittedName>
</protein>
<dbReference type="InterPro" id="IPR020843">
    <property type="entry name" value="ER"/>
</dbReference>
<keyword evidence="3" id="KW-1185">Reference proteome</keyword>
<feature type="domain" description="Enoyl reductase (ER)" evidence="1">
    <location>
        <begin position="21"/>
        <end position="323"/>
    </location>
</feature>
<dbReference type="EC" id="1.-.-.-" evidence="2"/>
<dbReference type="GO" id="GO:0016491">
    <property type="term" value="F:oxidoreductase activity"/>
    <property type="evidence" value="ECO:0007669"/>
    <property type="project" value="UniProtKB-KW"/>
</dbReference>
<dbReference type="Pfam" id="PF08240">
    <property type="entry name" value="ADH_N"/>
    <property type="match status" value="1"/>
</dbReference>
<dbReference type="InterPro" id="IPR013149">
    <property type="entry name" value="ADH-like_C"/>
</dbReference>
<dbReference type="Pfam" id="PF00107">
    <property type="entry name" value="ADH_zinc_N"/>
    <property type="match status" value="1"/>
</dbReference>
<dbReference type="EMBL" id="JASDCQ010000001">
    <property type="protein sequence ID" value="MDN3427099.1"/>
    <property type="molecule type" value="Genomic_DNA"/>
</dbReference>
<dbReference type="SUPFAM" id="SSF51735">
    <property type="entry name" value="NAD(P)-binding Rossmann-fold domains"/>
    <property type="match status" value="1"/>
</dbReference>
<gene>
    <name evidence="2" type="ORF">QMA01_07305</name>
</gene>
<dbReference type="Gene3D" id="3.90.180.10">
    <property type="entry name" value="Medium-chain alcohol dehydrogenases, catalytic domain"/>
    <property type="match status" value="1"/>
</dbReference>
<evidence type="ECO:0000313" key="3">
    <source>
        <dbReference type="Proteomes" id="UP001225873"/>
    </source>
</evidence>
<dbReference type="SUPFAM" id="SSF50129">
    <property type="entry name" value="GroES-like"/>
    <property type="match status" value="1"/>
</dbReference>
<evidence type="ECO:0000313" key="2">
    <source>
        <dbReference type="EMBL" id="MDN3427099.1"/>
    </source>
</evidence>
<proteinExistence type="predicted"/>
<dbReference type="PANTHER" id="PTHR11695:SF294">
    <property type="entry name" value="RETICULON-4-INTERACTING PROTEIN 1, MITOCHONDRIAL"/>
    <property type="match status" value="1"/>
</dbReference>